<protein>
    <recommendedName>
        <fullName evidence="1">DUF4283 domain-containing protein</fullName>
    </recommendedName>
</protein>
<name>A0AAE2CJX5_9LAMI</name>
<proteinExistence type="predicted"/>
<dbReference type="EMBL" id="JACGWO010000006">
    <property type="protein sequence ID" value="KAK4424877.1"/>
    <property type="molecule type" value="Genomic_DNA"/>
</dbReference>
<organism evidence="2 3">
    <name type="scientific">Sesamum alatum</name>
    <dbReference type="NCBI Taxonomy" id="300844"/>
    <lineage>
        <taxon>Eukaryota</taxon>
        <taxon>Viridiplantae</taxon>
        <taxon>Streptophyta</taxon>
        <taxon>Embryophyta</taxon>
        <taxon>Tracheophyta</taxon>
        <taxon>Spermatophyta</taxon>
        <taxon>Magnoliopsida</taxon>
        <taxon>eudicotyledons</taxon>
        <taxon>Gunneridae</taxon>
        <taxon>Pentapetalae</taxon>
        <taxon>asterids</taxon>
        <taxon>lamiids</taxon>
        <taxon>Lamiales</taxon>
        <taxon>Pedaliaceae</taxon>
        <taxon>Sesamum</taxon>
    </lineage>
</organism>
<evidence type="ECO:0000313" key="3">
    <source>
        <dbReference type="Proteomes" id="UP001293254"/>
    </source>
</evidence>
<dbReference type="InterPro" id="IPR025558">
    <property type="entry name" value="DUF4283"/>
</dbReference>
<dbReference type="AlphaFoldDB" id="A0AAE2CJX5"/>
<sequence>MDEAIAGLSGRLRLTNKEDQWLVLPGGLWHADSDSHRLCFIGRLLSSRVPRFEAFSTSIQDMINPVKGMEVWQLGGGRFLLRFNHIIDRNRALEGCSWSFEKNIIILNEIREHENPLRVNLDWCDFHVHVHELPLSMMNLGVATLLGNRIGRF</sequence>
<dbReference type="Pfam" id="PF14111">
    <property type="entry name" value="DUF4283"/>
    <property type="match status" value="1"/>
</dbReference>
<gene>
    <name evidence="2" type="ORF">Salat_1681300</name>
</gene>
<comment type="caution">
    <text evidence="2">The sequence shown here is derived from an EMBL/GenBank/DDBJ whole genome shotgun (WGS) entry which is preliminary data.</text>
</comment>
<keyword evidence="3" id="KW-1185">Reference proteome</keyword>
<evidence type="ECO:0000259" key="1">
    <source>
        <dbReference type="Pfam" id="PF14111"/>
    </source>
</evidence>
<dbReference type="Proteomes" id="UP001293254">
    <property type="component" value="Unassembled WGS sequence"/>
</dbReference>
<evidence type="ECO:0000313" key="2">
    <source>
        <dbReference type="EMBL" id="KAK4424877.1"/>
    </source>
</evidence>
<feature type="domain" description="DUF4283" evidence="1">
    <location>
        <begin position="34"/>
        <end position="115"/>
    </location>
</feature>
<reference evidence="2" key="2">
    <citation type="journal article" date="2024" name="Plant">
        <title>Genomic evolution and insights into agronomic trait innovations of Sesamum species.</title>
        <authorList>
            <person name="Miao H."/>
            <person name="Wang L."/>
            <person name="Qu L."/>
            <person name="Liu H."/>
            <person name="Sun Y."/>
            <person name="Le M."/>
            <person name="Wang Q."/>
            <person name="Wei S."/>
            <person name="Zheng Y."/>
            <person name="Lin W."/>
            <person name="Duan Y."/>
            <person name="Cao H."/>
            <person name="Xiong S."/>
            <person name="Wang X."/>
            <person name="Wei L."/>
            <person name="Li C."/>
            <person name="Ma Q."/>
            <person name="Ju M."/>
            <person name="Zhao R."/>
            <person name="Li G."/>
            <person name="Mu C."/>
            <person name="Tian Q."/>
            <person name="Mei H."/>
            <person name="Zhang T."/>
            <person name="Gao T."/>
            <person name="Zhang H."/>
        </authorList>
    </citation>
    <scope>NUCLEOTIDE SEQUENCE</scope>
    <source>
        <strain evidence="2">3651</strain>
    </source>
</reference>
<reference evidence="2" key="1">
    <citation type="submission" date="2020-06" db="EMBL/GenBank/DDBJ databases">
        <authorList>
            <person name="Li T."/>
            <person name="Hu X."/>
            <person name="Zhang T."/>
            <person name="Song X."/>
            <person name="Zhang H."/>
            <person name="Dai N."/>
            <person name="Sheng W."/>
            <person name="Hou X."/>
            <person name="Wei L."/>
        </authorList>
    </citation>
    <scope>NUCLEOTIDE SEQUENCE</scope>
    <source>
        <strain evidence="2">3651</strain>
        <tissue evidence="2">Leaf</tissue>
    </source>
</reference>
<accession>A0AAE2CJX5</accession>